<accession>A0ABD3PN67</accession>
<comment type="subcellular location">
    <subcellularLocation>
        <location evidence="1">Membrane</location>
        <topology evidence="1">Multi-pass membrane protein</topology>
    </subcellularLocation>
</comment>
<dbReference type="Gene3D" id="1.20.1080.10">
    <property type="entry name" value="Glycerol uptake facilitator protein"/>
    <property type="match status" value="1"/>
</dbReference>
<evidence type="ECO:0000256" key="2">
    <source>
        <dbReference type="ARBA" id="ARBA00006175"/>
    </source>
</evidence>
<keyword evidence="3 6" id="KW-0812">Transmembrane</keyword>
<evidence type="ECO:0000256" key="4">
    <source>
        <dbReference type="ARBA" id="ARBA00022989"/>
    </source>
</evidence>
<keyword evidence="9" id="KW-1185">Reference proteome</keyword>
<feature type="transmembrane region" description="Helical" evidence="7">
    <location>
        <begin position="140"/>
        <end position="160"/>
    </location>
</feature>
<dbReference type="PANTHER" id="PTHR19139">
    <property type="entry name" value="AQUAPORIN TRANSPORTER"/>
    <property type="match status" value="1"/>
</dbReference>
<dbReference type="EMBL" id="JABMIG020000138">
    <property type="protein sequence ID" value="KAL3789608.1"/>
    <property type="molecule type" value="Genomic_DNA"/>
</dbReference>
<proteinExistence type="inferred from homology"/>
<reference evidence="8 9" key="1">
    <citation type="journal article" date="2020" name="G3 (Bethesda)">
        <title>Improved Reference Genome for Cyclotella cryptica CCMP332, a Model for Cell Wall Morphogenesis, Salinity Adaptation, and Lipid Production in Diatoms (Bacillariophyta).</title>
        <authorList>
            <person name="Roberts W.R."/>
            <person name="Downey K.M."/>
            <person name="Ruck E.C."/>
            <person name="Traller J.C."/>
            <person name="Alverson A.J."/>
        </authorList>
    </citation>
    <scope>NUCLEOTIDE SEQUENCE [LARGE SCALE GENOMIC DNA]</scope>
    <source>
        <strain evidence="8 9">CCMP332</strain>
    </source>
</reference>
<dbReference type="Pfam" id="PF00230">
    <property type="entry name" value="MIP"/>
    <property type="match status" value="1"/>
</dbReference>
<gene>
    <name evidence="8" type="ORF">HJC23_003157</name>
</gene>
<evidence type="ECO:0000256" key="7">
    <source>
        <dbReference type="SAM" id="Phobius"/>
    </source>
</evidence>
<feature type="transmembrane region" description="Helical" evidence="7">
    <location>
        <begin position="167"/>
        <end position="189"/>
    </location>
</feature>
<keyword evidence="6" id="KW-0813">Transport</keyword>
<evidence type="ECO:0000256" key="5">
    <source>
        <dbReference type="ARBA" id="ARBA00023136"/>
    </source>
</evidence>
<feature type="transmembrane region" description="Helical" evidence="7">
    <location>
        <begin position="221"/>
        <end position="241"/>
    </location>
</feature>
<organism evidence="8 9">
    <name type="scientific">Cyclotella cryptica</name>
    <dbReference type="NCBI Taxonomy" id="29204"/>
    <lineage>
        <taxon>Eukaryota</taxon>
        <taxon>Sar</taxon>
        <taxon>Stramenopiles</taxon>
        <taxon>Ochrophyta</taxon>
        <taxon>Bacillariophyta</taxon>
        <taxon>Coscinodiscophyceae</taxon>
        <taxon>Thalassiosirophycidae</taxon>
        <taxon>Stephanodiscales</taxon>
        <taxon>Stephanodiscaceae</taxon>
        <taxon>Cyclotella</taxon>
    </lineage>
</organism>
<keyword evidence="5 7" id="KW-0472">Membrane</keyword>
<evidence type="ECO:0000256" key="6">
    <source>
        <dbReference type="RuleBase" id="RU000477"/>
    </source>
</evidence>
<dbReference type="Proteomes" id="UP001516023">
    <property type="component" value="Unassembled WGS sequence"/>
</dbReference>
<dbReference type="InterPro" id="IPR023271">
    <property type="entry name" value="Aquaporin-like"/>
</dbReference>
<protein>
    <submittedName>
        <fullName evidence="8">Uncharacterized protein</fullName>
    </submittedName>
</protein>
<dbReference type="GO" id="GO:0016020">
    <property type="term" value="C:membrane"/>
    <property type="evidence" value="ECO:0007669"/>
    <property type="project" value="UniProtKB-SubCell"/>
</dbReference>
<dbReference type="SUPFAM" id="SSF81338">
    <property type="entry name" value="Aquaporin-like"/>
    <property type="match status" value="1"/>
</dbReference>
<dbReference type="InterPro" id="IPR000425">
    <property type="entry name" value="MIP"/>
</dbReference>
<comment type="similarity">
    <text evidence="2 6">Belongs to the MIP/aquaporin (TC 1.A.8) family.</text>
</comment>
<comment type="caution">
    <text evidence="8">The sequence shown here is derived from an EMBL/GenBank/DDBJ whole genome shotgun (WGS) entry which is preliminary data.</text>
</comment>
<evidence type="ECO:0000313" key="8">
    <source>
        <dbReference type="EMBL" id="KAL3789608.1"/>
    </source>
</evidence>
<feature type="transmembrane region" description="Helical" evidence="7">
    <location>
        <begin position="75"/>
        <end position="98"/>
    </location>
</feature>
<dbReference type="InterPro" id="IPR034294">
    <property type="entry name" value="Aquaporin_transptr"/>
</dbReference>
<sequence length="242" mass="25339">MAMFVWVGTGTAVVASRAQFSGEPKVSFPAMIHLPIAIAFGFGITVLAGNLGAYSGGHVNPPVTLPLMITCHCEVLDGSVYILCQALGAIVGSLLVSVCTSHASYVPPANLDTETLQPGWKEGDIIDAIGYPPFALAANAFFLEFFGTSLLIGTVMVSAVDKRTYTTAMLAAWPIGFSVMLSHLVIIPFTGCGINPTRTFGPAVVNSFAGNNVWQGGTGFLAFYVAPFCASIVVGGSTFLFW</sequence>
<dbReference type="PRINTS" id="PR00783">
    <property type="entry name" value="MINTRINSICP"/>
</dbReference>
<evidence type="ECO:0000256" key="3">
    <source>
        <dbReference type="ARBA" id="ARBA00022692"/>
    </source>
</evidence>
<feature type="transmembrane region" description="Helical" evidence="7">
    <location>
        <begin position="30"/>
        <end position="54"/>
    </location>
</feature>
<dbReference type="AlphaFoldDB" id="A0ABD3PN67"/>
<evidence type="ECO:0000313" key="9">
    <source>
        <dbReference type="Proteomes" id="UP001516023"/>
    </source>
</evidence>
<evidence type="ECO:0000256" key="1">
    <source>
        <dbReference type="ARBA" id="ARBA00004141"/>
    </source>
</evidence>
<name>A0ABD3PN67_9STRA</name>
<dbReference type="PANTHER" id="PTHR19139:SF199">
    <property type="entry name" value="MIP17260P"/>
    <property type="match status" value="1"/>
</dbReference>
<keyword evidence="4 7" id="KW-1133">Transmembrane helix</keyword>